<dbReference type="SUPFAM" id="SSF52172">
    <property type="entry name" value="CheY-like"/>
    <property type="match status" value="1"/>
</dbReference>
<dbReference type="HOGENOM" id="CLU_1833688_0_0_5"/>
<reference evidence="1 2" key="1">
    <citation type="submission" date="2010-04" db="EMBL/GenBank/DDBJ databases">
        <authorList>
            <person name="Qin X."/>
            <person name="Bachman B."/>
            <person name="Battles P."/>
            <person name="Bell A."/>
            <person name="Bess C."/>
            <person name="Bickham C."/>
            <person name="Chaboub L."/>
            <person name="Chen D."/>
            <person name="Coyle M."/>
            <person name="Deiros D.R."/>
            <person name="Dinh H."/>
            <person name="Forbes L."/>
            <person name="Fowler G."/>
            <person name="Francisco L."/>
            <person name="Fu Q."/>
            <person name="Gubbala S."/>
            <person name="Hale W."/>
            <person name="Han Y."/>
            <person name="Hemphill L."/>
            <person name="Highlander S.K."/>
            <person name="Hirani K."/>
            <person name="Hogues M."/>
            <person name="Jackson L."/>
            <person name="Jakkamsetti A."/>
            <person name="Javaid M."/>
            <person name="Jiang H."/>
            <person name="Korchina V."/>
            <person name="Kovar C."/>
            <person name="Lara F."/>
            <person name="Lee S."/>
            <person name="Mata R."/>
            <person name="Mathew T."/>
            <person name="Moen C."/>
            <person name="Morales K."/>
            <person name="Munidasa M."/>
            <person name="Nazareth L."/>
            <person name="Ngo R."/>
            <person name="Nguyen L."/>
            <person name="Okwuonu G."/>
            <person name="Ongeri F."/>
            <person name="Patil S."/>
            <person name="Petrosino J."/>
            <person name="Pham C."/>
            <person name="Pham P."/>
            <person name="Pu L.-L."/>
            <person name="Puazo M."/>
            <person name="Raj R."/>
            <person name="Reid J."/>
            <person name="Rouhana J."/>
            <person name="Saada N."/>
            <person name="Shang Y."/>
            <person name="Simmons D."/>
            <person name="Thornton R."/>
            <person name="Warren J."/>
            <person name="Weissenberger G."/>
            <person name="Zhang J."/>
            <person name="Zhang L."/>
            <person name="Zhou C."/>
            <person name="Zhu D."/>
            <person name="Muzny D."/>
            <person name="Worley K."/>
            <person name="Gibbs R."/>
        </authorList>
    </citation>
    <scope>NUCLEOTIDE SEQUENCE [LARGE SCALE GENOMIC DNA]</scope>
    <source>
        <strain evidence="1 2">ATCC 49957</strain>
    </source>
</reference>
<evidence type="ECO:0000313" key="1">
    <source>
        <dbReference type="EMBL" id="EFH09427.1"/>
    </source>
</evidence>
<evidence type="ECO:0008006" key="3">
    <source>
        <dbReference type="Google" id="ProtNLM"/>
    </source>
</evidence>
<evidence type="ECO:0000313" key="2">
    <source>
        <dbReference type="Proteomes" id="UP000005324"/>
    </source>
</evidence>
<sequence length="140" mass="15565">MSVIHAALFRRRILLAEDCFFLASYAADVLEEAGALVVGPVATLDEAIEIAGSMHIDAAVYNSFLWYRRADALAQVLDQREVPSIVLSLFSDPGNDPLLQNHLMLQWPFAPSSLIGMLSAILLQKKEPCRRRLHHPHPHG</sequence>
<accession>D5RTD5</accession>
<gene>
    <name evidence="1" type="ORF">HMPREF0731_4347</name>
</gene>
<dbReference type="RefSeq" id="WP_007003377.1">
    <property type="nucleotide sequence ID" value="NZ_GG770777.1"/>
</dbReference>
<protein>
    <recommendedName>
        <fullName evidence="3">Response regulatory domain-containing protein</fullName>
    </recommendedName>
</protein>
<dbReference type="EMBL" id="ADVL01000790">
    <property type="protein sequence ID" value="EFH09427.1"/>
    <property type="molecule type" value="Genomic_DNA"/>
</dbReference>
<dbReference type="Gene3D" id="3.40.50.2300">
    <property type="match status" value="1"/>
</dbReference>
<dbReference type="Proteomes" id="UP000005324">
    <property type="component" value="Unassembled WGS sequence"/>
</dbReference>
<organism evidence="1 2">
    <name type="scientific">Pseudoroseomonas cervicalis ATCC 49957</name>
    <dbReference type="NCBI Taxonomy" id="525371"/>
    <lineage>
        <taxon>Bacteria</taxon>
        <taxon>Pseudomonadati</taxon>
        <taxon>Pseudomonadota</taxon>
        <taxon>Alphaproteobacteria</taxon>
        <taxon>Acetobacterales</taxon>
        <taxon>Roseomonadaceae</taxon>
        <taxon>Roseomonas</taxon>
    </lineage>
</organism>
<name>D5RTD5_9PROT</name>
<dbReference type="InterPro" id="IPR011006">
    <property type="entry name" value="CheY-like_superfamily"/>
</dbReference>
<keyword evidence="2" id="KW-1185">Reference proteome</keyword>
<dbReference type="OrthoDB" id="582170at2"/>
<proteinExistence type="predicted"/>
<comment type="caution">
    <text evidence="1">The sequence shown here is derived from an EMBL/GenBank/DDBJ whole genome shotgun (WGS) entry which is preliminary data.</text>
</comment>
<dbReference type="AlphaFoldDB" id="D5RTD5"/>